<dbReference type="PANTHER" id="PTHR43767:SF11">
    <property type="entry name" value="MEDIUM-CHAIN-FATTY-ACID--COA LIGASE"/>
    <property type="match status" value="1"/>
</dbReference>
<comment type="caution">
    <text evidence="3">The sequence shown here is derived from an EMBL/GenBank/DDBJ whole genome shotgun (WGS) entry which is preliminary data.</text>
</comment>
<dbReference type="Proteomes" id="UP000564378">
    <property type="component" value="Unassembled WGS sequence"/>
</dbReference>
<keyword evidence="3" id="KW-0436">Ligase</keyword>
<dbReference type="InterPro" id="IPR000873">
    <property type="entry name" value="AMP-dep_synth/lig_dom"/>
</dbReference>
<proteinExistence type="predicted"/>
<dbReference type="Pfam" id="PF13193">
    <property type="entry name" value="AMP-binding_C"/>
    <property type="match status" value="1"/>
</dbReference>
<organism evidence="3 4">
    <name type="scientific">Parasphingopyxis marina</name>
    <dbReference type="NCBI Taxonomy" id="2761622"/>
    <lineage>
        <taxon>Bacteria</taxon>
        <taxon>Pseudomonadati</taxon>
        <taxon>Pseudomonadota</taxon>
        <taxon>Alphaproteobacteria</taxon>
        <taxon>Sphingomonadales</taxon>
        <taxon>Sphingomonadaceae</taxon>
        <taxon>Parasphingopyxis</taxon>
    </lineage>
</organism>
<dbReference type="PANTHER" id="PTHR43767">
    <property type="entry name" value="LONG-CHAIN-FATTY-ACID--COA LIGASE"/>
    <property type="match status" value="1"/>
</dbReference>
<dbReference type="AlphaFoldDB" id="A0A842I1Y4"/>
<dbReference type="InterPro" id="IPR045851">
    <property type="entry name" value="AMP-bd_C_sf"/>
</dbReference>
<dbReference type="Gene3D" id="3.30.300.30">
    <property type="match status" value="1"/>
</dbReference>
<gene>
    <name evidence="3" type="ORF">H6P80_15035</name>
</gene>
<evidence type="ECO:0000259" key="1">
    <source>
        <dbReference type="Pfam" id="PF00501"/>
    </source>
</evidence>
<feature type="domain" description="AMP-binding enzyme C-terminal" evidence="2">
    <location>
        <begin position="462"/>
        <end position="537"/>
    </location>
</feature>
<name>A0A842I1Y4_9SPHN</name>
<dbReference type="Gene3D" id="3.40.50.12780">
    <property type="entry name" value="N-terminal domain of ligase-like"/>
    <property type="match status" value="1"/>
</dbReference>
<keyword evidence="4" id="KW-1185">Reference proteome</keyword>
<reference evidence="3 4" key="1">
    <citation type="submission" date="2020-08" db="EMBL/GenBank/DDBJ databases">
        <title>Draft genome sequence of Parasphingopyxis sp. GrpM-11.</title>
        <authorList>
            <person name="Oh J."/>
            <person name="Roh D.-H."/>
        </authorList>
    </citation>
    <scope>NUCLEOTIDE SEQUENCE [LARGE SCALE GENOMIC DNA]</scope>
    <source>
        <strain evidence="3 4">GrpM-11</strain>
    </source>
</reference>
<dbReference type="InterPro" id="IPR020845">
    <property type="entry name" value="AMP-binding_CS"/>
</dbReference>
<dbReference type="PROSITE" id="PS00455">
    <property type="entry name" value="AMP_BINDING"/>
    <property type="match status" value="1"/>
</dbReference>
<dbReference type="RefSeq" id="WP_185802243.1">
    <property type="nucleotide sequence ID" value="NZ_JACJVJ010000003.1"/>
</dbReference>
<dbReference type="NCBIfam" id="NF004837">
    <property type="entry name" value="PRK06187.1"/>
    <property type="match status" value="1"/>
</dbReference>
<evidence type="ECO:0000313" key="4">
    <source>
        <dbReference type="Proteomes" id="UP000564378"/>
    </source>
</evidence>
<protein>
    <submittedName>
        <fullName evidence="3">Long-chain fatty acid--CoA ligase</fullName>
    </submittedName>
</protein>
<sequence>MAPSAEGRSQPGLAMPGAMQDIPLQVSSMLRHAAAINARHEIVSRGSSGDLLRYDYRTAERRSRQLAKGLRGLGIGTGDRVASLAWNTHRHFELFYGVPGMGAVLHTVNPRFRDDQIIYVINHAGNRALFFDADLAELVARIAPQLTSVEHYVLLGDDAELPANVQVPMTSYESLLADEDFRWPELDERSACMLCYTSGTTGNPKGVMTSHRSTVLHALAAQSAVAFGLTPMESVLLVVPMFHAFGWAIPFVAAISGAKLILPGPAPDSATLVDLIRSEEATLAMGVPTVWSGILDHVAKDGVGLAPLRRALIGGSAVPSHISSSLRQDHGVDVITGWGMTELSPLGSFTSTTPEIEALPTKEGEAAKYGRAGRMLYPVELRIVDTRGEPVAADGAAVGDIWVRGPSIAAGYFGDEGENVLDKNGWFPTGDIGTIDRHGSIAITDRFKDLIKSGGEWISSTELESAAALAPGVAQVAAISARHPKWQERPLLIVVPASGASPDAEAITDVMATTLPRWQLPDAILFVNGLPLTATGKVDKKALRALYGDHLIDNSSDKRG</sequence>
<dbReference type="CDD" id="cd12119">
    <property type="entry name" value="ttLC_FACS_AlkK_like"/>
    <property type="match status" value="1"/>
</dbReference>
<dbReference type="InterPro" id="IPR050237">
    <property type="entry name" value="ATP-dep_AMP-bd_enzyme"/>
</dbReference>
<dbReference type="SUPFAM" id="SSF56801">
    <property type="entry name" value="Acetyl-CoA synthetase-like"/>
    <property type="match status" value="1"/>
</dbReference>
<evidence type="ECO:0000313" key="3">
    <source>
        <dbReference type="EMBL" id="MBC2778937.1"/>
    </source>
</evidence>
<evidence type="ECO:0000259" key="2">
    <source>
        <dbReference type="Pfam" id="PF13193"/>
    </source>
</evidence>
<dbReference type="InterPro" id="IPR042099">
    <property type="entry name" value="ANL_N_sf"/>
</dbReference>
<feature type="domain" description="AMP-dependent synthetase/ligase" evidence="1">
    <location>
        <begin position="40"/>
        <end position="413"/>
    </location>
</feature>
<accession>A0A842I1Y4</accession>
<dbReference type="Pfam" id="PF00501">
    <property type="entry name" value="AMP-binding"/>
    <property type="match status" value="1"/>
</dbReference>
<dbReference type="GO" id="GO:0016877">
    <property type="term" value="F:ligase activity, forming carbon-sulfur bonds"/>
    <property type="evidence" value="ECO:0007669"/>
    <property type="project" value="UniProtKB-ARBA"/>
</dbReference>
<dbReference type="InterPro" id="IPR025110">
    <property type="entry name" value="AMP-bd_C"/>
</dbReference>
<dbReference type="EMBL" id="JACJVJ010000003">
    <property type="protein sequence ID" value="MBC2778937.1"/>
    <property type="molecule type" value="Genomic_DNA"/>
</dbReference>